<keyword evidence="3" id="KW-0732">Signal</keyword>
<dbReference type="RefSeq" id="WP_200271153.1">
    <property type="nucleotide sequence ID" value="NZ_JAENIJ010000019.1"/>
</dbReference>
<dbReference type="InterPro" id="IPR011990">
    <property type="entry name" value="TPR-like_helical_dom_sf"/>
</dbReference>
<accession>A0A934SDI0</accession>
<dbReference type="AlphaFoldDB" id="A0A934SDI0"/>
<feature type="transmembrane region" description="Helical" evidence="2">
    <location>
        <begin position="702"/>
        <end position="722"/>
    </location>
</feature>
<dbReference type="Proteomes" id="UP000603141">
    <property type="component" value="Unassembled WGS sequence"/>
</dbReference>
<dbReference type="Pfam" id="PF13584">
    <property type="entry name" value="BatD"/>
    <property type="match status" value="2"/>
</dbReference>
<proteinExistence type="predicted"/>
<evidence type="ECO:0000256" key="1">
    <source>
        <dbReference type="SAM" id="MobiDB-lite"/>
    </source>
</evidence>
<keyword evidence="5" id="KW-1185">Reference proteome</keyword>
<keyword evidence="2" id="KW-0472">Membrane</keyword>
<evidence type="ECO:0000256" key="3">
    <source>
        <dbReference type="SAM" id="SignalP"/>
    </source>
</evidence>
<sequence>MITRKLHIPFLLPLLAVSWVVSTLASAEITTDISTHFLAQGEQGIFEIRISGGDPDVPPVVPKIPQVGFRAMGSGRIPGRNRRNLEYVFQYGITSYTNGTYTIPPIEISVSGEKQQSKPIEFQVFDPNTLPWADAEVNGHSFHYAAAFMSLRDHPYLGETMISEIKLYVPSDLASVVQDWGVPEFKRDGVAAWRYQLSEMPSQISLRGVEYRGRTYPSTMTATRTGRVEIGPATVRLTTVQLMMDPFARRSYEPVTLDIPTLALDVVPLPEGAPDGFRNAIGDFSIAATTTQTELHEGEPLSVELTVTGSGNLDTLQAPELQDSDGWKVYDAVSNQRGDERRELNGTVTYQQMLRPLELKPSIPPFRLVYFNPSTAEYQTVTTQPIPLKILPSTNPGGTLAGPPQALPMPVEQMSDILGLIKPAQLTMPGGLSLPGWSLHLIGALLTLGLIVKASWHKVASKLQTHPDTEAKKKELQQLDRMKDTDSFGFLKAAGSFVERWLGNVQEPEIQQILAERDQICFRAEKPTDAELSSSRKSEIVKQLRKFALAIALLFLVGATVQPANAAESVSDKAAQAYNSADYQEAIKLWLGAGDYKSLSADVLYDIGNACYRLGSPGNAALYYRRALNRDATHPEAQQNLRFIERKYGAITVHHQQFQYQLSKVSLNTWKGTFWLGIWLCILAILVFPATQPTSKLRMAAIPAFVIAPLLFLIGAVGWKYYPDEAKFAPIAEQAVVVDKDVVAHTDAARTSPTVIHAPPGSLCRILHQSGRWSYVSFATQTRGWVITSSLEKVQSDKTPEPPKINISAPDGSNA</sequence>
<evidence type="ECO:0000313" key="4">
    <source>
        <dbReference type="EMBL" id="MBK1883233.1"/>
    </source>
</evidence>
<dbReference type="EMBL" id="JAENIJ010000019">
    <property type="protein sequence ID" value="MBK1883233.1"/>
    <property type="molecule type" value="Genomic_DNA"/>
</dbReference>
<dbReference type="SMART" id="SM00028">
    <property type="entry name" value="TPR"/>
    <property type="match status" value="1"/>
</dbReference>
<feature type="transmembrane region" description="Helical" evidence="2">
    <location>
        <begin position="437"/>
        <end position="456"/>
    </location>
</feature>
<feature type="signal peptide" evidence="3">
    <location>
        <begin position="1"/>
        <end position="27"/>
    </location>
</feature>
<comment type="caution">
    <text evidence="4">The sequence shown here is derived from an EMBL/GenBank/DDBJ whole genome shotgun (WGS) entry which is preliminary data.</text>
</comment>
<feature type="region of interest" description="Disordered" evidence="1">
    <location>
        <begin position="794"/>
        <end position="815"/>
    </location>
</feature>
<feature type="chain" id="PRO_5038003657" evidence="3">
    <location>
        <begin position="28"/>
        <end position="815"/>
    </location>
</feature>
<keyword evidence="2" id="KW-1133">Transmembrane helix</keyword>
<organism evidence="4 5">
    <name type="scientific">Luteolibacter pohnpeiensis</name>
    <dbReference type="NCBI Taxonomy" id="454153"/>
    <lineage>
        <taxon>Bacteria</taxon>
        <taxon>Pseudomonadati</taxon>
        <taxon>Verrucomicrobiota</taxon>
        <taxon>Verrucomicrobiia</taxon>
        <taxon>Verrucomicrobiales</taxon>
        <taxon>Verrucomicrobiaceae</taxon>
        <taxon>Luteolibacter</taxon>
    </lineage>
</organism>
<dbReference type="SUPFAM" id="SSF48452">
    <property type="entry name" value="TPR-like"/>
    <property type="match status" value="1"/>
</dbReference>
<dbReference type="Gene3D" id="1.25.40.10">
    <property type="entry name" value="Tetratricopeptide repeat domain"/>
    <property type="match status" value="1"/>
</dbReference>
<dbReference type="InterPro" id="IPR025738">
    <property type="entry name" value="BatD"/>
</dbReference>
<evidence type="ECO:0000313" key="5">
    <source>
        <dbReference type="Proteomes" id="UP000603141"/>
    </source>
</evidence>
<gene>
    <name evidence="4" type="ORF">JIN85_12475</name>
</gene>
<dbReference type="PANTHER" id="PTHR40940">
    <property type="entry name" value="PROTEIN BATD-RELATED"/>
    <property type="match status" value="1"/>
</dbReference>
<protein>
    <submittedName>
        <fullName evidence="4">BatD family protein</fullName>
    </submittedName>
</protein>
<reference evidence="4" key="1">
    <citation type="submission" date="2021-01" db="EMBL/GenBank/DDBJ databases">
        <title>Modified the classification status of verrucomicrobia.</title>
        <authorList>
            <person name="Feng X."/>
        </authorList>
    </citation>
    <scope>NUCLEOTIDE SEQUENCE</scope>
    <source>
        <strain evidence="4">KCTC 22041</strain>
    </source>
</reference>
<dbReference type="InterPro" id="IPR019734">
    <property type="entry name" value="TPR_rpt"/>
</dbReference>
<feature type="transmembrane region" description="Helical" evidence="2">
    <location>
        <begin position="547"/>
        <end position="564"/>
    </location>
</feature>
<feature type="transmembrane region" description="Helical" evidence="2">
    <location>
        <begin position="672"/>
        <end position="690"/>
    </location>
</feature>
<keyword evidence="2" id="KW-0812">Transmembrane</keyword>
<evidence type="ECO:0000256" key="2">
    <source>
        <dbReference type="SAM" id="Phobius"/>
    </source>
</evidence>
<name>A0A934SDI0_9BACT</name>
<dbReference type="PANTHER" id="PTHR40940:SF2">
    <property type="entry name" value="BATD"/>
    <property type="match status" value="1"/>
</dbReference>